<feature type="compositionally biased region" description="Low complexity" evidence="13">
    <location>
        <begin position="170"/>
        <end position="186"/>
    </location>
</feature>
<feature type="region of interest" description="Disordered" evidence="13">
    <location>
        <begin position="398"/>
        <end position="440"/>
    </location>
</feature>
<comment type="similarity">
    <text evidence="3">Belongs to the CASC3 family.</text>
</comment>
<feature type="compositionally biased region" description="Low complexity" evidence="13">
    <location>
        <begin position="461"/>
        <end position="476"/>
    </location>
</feature>
<keyword evidence="11" id="KW-0508">mRNA splicing</keyword>
<feature type="region of interest" description="Disordered" evidence="13">
    <location>
        <begin position="454"/>
        <end position="483"/>
    </location>
</feature>
<evidence type="ECO:0000256" key="1">
    <source>
        <dbReference type="ARBA" id="ARBA00004123"/>
    </source>
</evidence>
<dbReference type="AlphaFoldDB" id="A0A5K3EPJ4"/>
<keyword evidence="10" id="KW-0866">Nonsense-mediated mRNA decay</keyword>
<dbReference type="GO" id="GO:0006417">
    <property type="term" value="P:regulation of translation"/>
    <property type="evidence" value="ECO:0007669"/>
    <property type="project" value="UniProtKB-KW"/>
</dbReference>
<feature type="compositionally biased region" description="Pro residues" evidence="13">
    <location>
        <begin position="22"/>
        <end position="37"/>
    </location>
</feature>
<reference evidence="15" key="1">
    <citation type="submission" date="2019-11" db="UniProtKB">
        <authorList>
            <consortium name="WormBaseParasite"/>
        </authorList>
    </citation>
    <scope>IDENTIFICATION</scope>
</reference>
<evidence type="ECO:0000256" key="12">
    <source>
        <dbReference type="ARBA" id="ARBA00023242"/>
    </source>
</evidence>
<dbReference type="GO" id="GO:0035145">
    <property type="term" value="C:exon-exon junction complex"/>
    <property type="evidence" value="ECO:0007669"/>
    <property type="project" value="InterPro"/>
</dbReference>
<keyword evidence="8" id="KW-0810">Translation regulation</keyword>
<keyword evidence="5" id="KW-0963">Cytoplasm</keyword>
<feature type="region of interest" description="Disordered" evidence="13">
    <location>
        <begin position="1"/>
        <end position="196"/>
    </location>
</feature>
<name>A0A5K3EPJ4_MESCO</name>
<keyword evidence="6" id="KW-0507">mRNA processing</keyword>
<dbReference type="GO" id="GO:0051028">
    <property type="term" value="P:mRNA transport"/>
    <property type="evidence" value="ECO:0007669"/>
    <property type="project" value="UniProtKB-KW"/>
</dbReference>
<dbReference type="InterPro" id="IPR018545">
    <property type="entry name" value="Btz_dom"/>
</dbReference>
<evidence type="ECO:0000259" key="14">
    <source>
        <dbReference type="Pfam" id="PF09405"/>
    </source>
</evidence>
<proteinExistence type="inferred from homology"/>
<evidence type="ECO:0000256" key="7">
    <source>
        <dbReference type="ARBA" id="ARBA00022816"/>
    </source>
</evidence>
<evidence type="ECO:0000256" key="10">
    <source>
        <dbReference type="ARBA" id="ARBA00023161"/>
    </source>
</evidence>
<evidence type="ECO:0000256" key="13">
    <source>
        <dbReference type="SAM" id="MobiDB-lite"/>
    </source>
</evidence>
<sequence length="483" mass="54001">MNGVAQLPLAEIPSAPTDVPVAPVPPVENQPSDPPAVPSAAVEVPKPAATSRVRRRSTSSRSSRSARSLSRSSSRSPPQYYRRGRYRRSRSRVKNRSRSRSRSGRYRRRRSSRTPSYRPPLRRQAGRPRRFSPYRPNRATAGRVPPYSSFPRRDGHASPKGPNAPPPPLAAASRRSSPPLAPRAGSVESGRMPPLTERFERLVETTMRHRRRDHGVLGGLAHLILTNRLKLPLPTLMREAKELSVVIERDLPPEVSDVIAEISFNFDLGPNFAFPHPPNAGHRPVFDRSEIPLFSKPEDNEKVTERMVAVLSSGVDFRMGGQSADPRGEADQGRPDSNFRQRRINAFSRLGPSNPLDVPKGASYFMHDDRDGRSYGSRRRRIGAGGYSRNEWHRKRSDYDVRDSRQKSFRTSRFSDDGDDGGERHHRSGRRSALPDANDEGRWCHDKFLELEKEANGRGVSRPSSASSSASSSTDSSPKHDSK</sequence>
<evidence type="ECO:0000256" key="4">
    <source>
        <dbReference type="ARBA" id="ARBA00022448"/>
    </source>
</evidence>
<feature type="compositionally biased region" description="Low complexity" evidence="13">
    <location>
        <begin position="38"/>
        <end position="51"/>
    </location>
</feature>
<dbReference type="WBParaSite" id="MCU_001742-RA">
    <property type="protein sequence ID" value="MCU_001742-RA"/>
    <property type="gene ID" value="MCU_001742"/>
</dbReference>
<feature type="compositionally biased region" description="Basic residues" evidence="13">
    <location>
        <begin position="82"/>
        <end position="112"/>
    </location>
</feature>
<feature type="compositionally biased region" description="Basic residues" evidence="13">
    <location>
        <begin position="120"/>
        <end position="132"/>
    </location>
</feature>
<keyword evidence="12" id="KW-0539">Nucleus</keyword>
<evidence type="ECO:0000256" key="8">
    <source>
        <dbReference type="ARBA" id="ARBA00022845"/>
    </source>
</evidence>
<evidence type="ECO:0000313" key="15">
    <source>
        <dbReference type="WBParaSite" id="MCU_001742-RA"/>
    </source>
</evidence>
<dbReference type="GO" id="GO:0005737">
    <property type="term" value="C:cytoplasm"/>
    <property type="evidence" value="ECO:0007669"/>
    <property type="project" value="UniProtKB-SubCell"/>
</dbReference>
<feature type="compositionally biased region" description="Low complexity" evidence="13">
    <location>
        <begin position="59"/>
        <end position="81"/>
    </location>
</feature>
<dbReference type="GO" id="GO:0008380">
    <property type="term" value="P:RNA splicing"/>
    <property type="evidence" value="ECO:0007669"/>
    <property type="project" value="UniProtKB-KW"/>
</dbReference>
<evidence type="ECO:0000256" key="2">
    <source>
        <dbReference type="ARBA" id="ARBA00004496"/>
    </source>
</evidence>
<dbReference type="Pfam" id="PF09405">
    <property type="entry name" value="Btz"/>
    <property type="match status" value="1"/>
</dbReference>
<evidence type="ECO:0000256" key="3">
    <source>
        <dbReference type="ARBA" id="ARBA00009548"/>
    </source>
</evidence>
<feature type="region of interest" description="Disordered" evidence="13">
    <location>
        <begin position="318"/>
        <end position="383"/>
    </location>
</feature>
<feature type="compositionally biased region" description="Basic and acidic residues" evidence="13">
    <location>
        <begin position="326"/>
        <end position="339"/>
    </location>
</feature>
<organism evidence="15">
    <name type="scientific">Mesocestoides corti</name>
    <name type="common">Flatworm</name>
    <dbReference type="NCBI Taxonomy" id="53468"/>
    <lineage>
        <taxon>Eukaryota</taxon>
        <taxon>Metazoa</taxon>
        <taxon>Spiralia</taxon>
        <taxon>Lophotrochozoa</taxon>
        <taxon>Platyhelminthes</taxon>
        <taxon>Cestoda</taxon>
        <taxon>Eucestoda</taxon>
        <taxon>Cyclophyllidea</taxon>
        <taxon>Mesocestoididae</taxon>
        <taxon>Mesocestoides</taxon>
    </lineage>
</organism>
<evidence type="ECO:0000256" key="9">
    <source>
        <dbReference type="ARBA" id="ARBA00022884"/>
    </source>
</evidence>
<keyword evidence="9" id="KW-0694">RNA-binding</keyword>
<protein>
    <submittedName>
        <fullName evidence="15">Btz domain-containing protein</fullName>
    </submittedName>
</protein>
<evidence type="ECO:0000256" key="6">
    <source>
        <dbReference type="ARBA" id="ARBA00022664"/>
    </source>
</evidence>
<evidence type="ECO:0000256" key="11">
    <source>
        <dbReference type="ARBA" id="ARBA00023187"/>
    </source>
</evidence>
<accession>A0A5K3EPJ4</accession>
<feature type="domain" description="Btz" evidence="14">
    <location>
        <begin position="349"/>
        <end position="457"/>
    </location>
</feature>
<keyword evidence="4" id="KW-0813">Transport</keyword>
<evidence type="ECO:0000256" key="5">
    <source>
        <dbReference type="ARBA" id="ARBA00022490"/>
    </source>
</evidence>
<dbReference type="GO" id="GO:0000184">
    <property type="term" value="P:nuclear-transcribed mRNA catabolic process, nonsense-mediated decay"/>
    <property type="evidence" value="ECO:0007669"/>
    <property type="project" value="UniProtKB-KW"/>
</dbReference>
<dbReference type="GO" id="GO:0003729">
    <property type="term" value="F:mRNA binding"/>
    <property type="evidence" value="ECO:0007669"/>
    <property type="project" value="InterPro"/>
</dbReference>
<dbReference type="GO" id="GO:0006397">
    <property type="term" value="P:mRNA processing"/>
    <property type="evidence" value="ECO:0007669"/>
    <property type="project" value="UniProtKB-KW"/>
</dbReference>
<keyword evidence="7" id="KW-0509">mRNA transport</keyword>
<comment type="subcellular location">
    <subcellularLocation>
        <location evidence="2">Cytoplasm</location>
    </subcellularLocation>
    <subcellularLocation>
        <location evidence="1">Nucleus</location>
    </subcellularLocation>
</comment>